<dbReference type="Proteomes" id="UP000178170">
    <property type="component" value="Unassembled WGS sequence"/>
</dbReference>
<gene>
    <name evidence="1" type="ORF">A2843_01280</name>
</gene>
<reference evidence="1 2" key="1">
    <citation type="journal article" date="2016" name="Nat. Commun.">
        <title>Thousands of microbial genomes shed light on interconnected biogeochemical processes in an aquifer system.</title>
        <authorList>
            <person name="Anantharaman K."/>
            <person name="Brown C.T."/>
            <person name="Hug L.A."/>
            <person name="Sharon I."/>
            <person name="Castelle C.J."/>
            <person name="Probst A.J."/>
            <person name="Thomas B.C."/>
            <person name="Singh A."/>
            <person name="Wilkins M.J."/>
            <person name="Karaoz U."/>
            <person name="Brodie E.L."/>
            <person name="Williams K.H."/>
            <person name="Hubbard S.S."/>
            <person name="Banfield J.F."/>
        </authorList>
    </citation>
    <scope>NUCLEOTIDE SEQUENCE [LARGE SCALE GENOMIC DNA]</scope>
</reference>
<name>A0A1G2QU27_9BACT</name>
<proteinExistence type="predicted"/>
<dbReference type="AlphaFoldDB" id="A0A1G2QU27"/>
<evidence type="ECO:0000313" key="2">
    <source>
        <dbReference type="Proteomes" id="UP000178170"/>
    </source>
</evidence>
<dbReference type="EMBL" id="MHTS01000024">
    <property type="protein sequence ID" value="OHA63928.1"/>
    <property type="molecule type" value="Genomic_DNA"/>
</dbReference>
<protein>
    <submittedName>
        <fullName evidence="1">Uncharacterized protein</fullName>
    </submittedName>
</protein>
<accession>A0A1G2QU27</accession>
<sequence>MSTGVFFLVLCLLTAVGVGGVIAIVTWAERHPSFRTVFGFKPSTRGSRLRTAEQKRVEGQLSALAIDYAAWDAAERRAPNSPSGQFKRWHEQERRRLANVRRALEAAKARFWRAHGLAAKKEFSVCNKYTDYLQNATHR</sequence>
<evidence type="ECO:0000313" key="1">
    <source>
        <dbReference type="EMBL" id="OHA63928.1"/>
    </source>
</evidence>
<organism evidence="1 2">
    <name type="scientific">Candidatus Wildermuthbacteria bacterium RIFCSPHIGHO2_01_FULL_48_27b</name>
    <dbReference type="NCBI Taxonomy" id="1802447"/>
    <lineage>
        <taxon>Bacteria</taxon>
        <taxon>Candidatus Wildermuthiibacteriota</taxon>
    </lineage>
</organism>
<comment type="caution">
    <text evidence="1">The sequence shown here is derived from an EMBL/GenBank/DDBJ whole genome shotgun (WGS) entry which is preliminary data.</text>
</comment>